<comment type="caution">
    <text evidence="9">The sequence shown here is derived from an EMBL/GenBank/DDBJ whole genome shotgun (WGS) entry which is preliminary data.</text>
</comment>
<evidence type="ECO:0000256" key="1">
    <source>
        <dbReference type="ARBA" id="ARBA00004323"/>
    </source>
</evidence>
<keyword evidence="7" id="KW-0472">Membrane</keyword>
<keyword evidence="4" id="KW-0735">Signal-anchor</keyword>
<evidence type="ECO:0000256" key="7">
    <source>
        <dbReference type="ARBA" id="ARBA00023136"/>
    </source>
</evidence>
<keyword evidence="5" id="KW-1133">Transmembrane helix</keyword>
<accession>A0A6N8G2Y4</accession>
<dbReference type="InterPro" id="IPR053259">
    <property type="entry name" value="Golvesin-related_Golgi"/>
</dbReference>
<dbReference type="PANTHER" id="PTHR32301">
    <property type="entry name" value="COUNTIN RECEPTOR CNR3-RELATED"/>
    <property type="match status" value="1"/>
</dbReference>
<evidence type="ECO:0000256" key="6">
    <source>
        <dbReference type="ARBA" id="ARBA00023034"/>
    </source>
</evidence>
<organism evidence="9 10">
    <name type="scientific">Gloeocapsopsis dulcis AAB1 = 1H9</name>
    <dbReference type="NCBI Taxonomy" id="1433147"/>
    <lineage>
        <taxon>Bacteria</taxon>
        <taxon>Bacillati</taxon>
        <taxon>Cyanobacteriota</taxon>
        <taxon>Cyanophyceae</taxon>
        <taxon>Oscillatoriophycideae</taxon>
        <taxon>Chroococcales</taxon>
        <taxon>Chroococcaceae</taxon>
        <taxon>Gloeocapsopsis</taxon>
        <taxon>Gloeocapsopsis dulcis</taxon>
    </lineage>
</organism>
<dbReference type="GO" id="GO:0001733">
    <property type="term" value="F:galactosylceramide sulfotransferase activity"/>
    <property type="evidence" value="ECO:0007669"/>
    <property type="project" value="InterPro"/>
</dbReference>
<dbReference type="OrthoDB" id="458615at2"/>
<evidence type="ECO:0000313" key="10">
    <source>
        <dbReference type="Proteomes" id="UP000441797"/>
    </source>
</evidence>
<dbReference type="RefSeq" id="WP_105220588.1">
    <property type="nucleotide sequence ID" value="NZ_CAWNSU010000063.1"/>
</dbReference>
<gene>
    <name evidence="9" type="ORF">BWI75_24190</name>
</gene>
<protein>
    <recommendedName>
        <fullName evidence="11">Sulfotransferase family protein</fullName>
    </recommendedName>
</protein>
<evidence type="ECO:0000256" key="3">
    <source>
        <dbReference type="ARBA" id="ARBA00022692"/>
    </source>
</evidence>
<keyword evidence="10" id="KW-1185">Reference proteome</keyword>
<proteinExistence type="predicted"/>
<dbReference type="Pfam" id="PF06990">
    <property type="entry name" value="Gal-3-0_sulfotr"/>
    <property type="match status" value="1"/>
</dbReference>
<dbReference type="InterPro" id="IPR027417">
    <property type="entry name" value="P-loop_NTPase"/>
</dbReference>
<dbReference type="InterPro" id="IPR009729">
    <property type="entry name" value="Gal-3-0_sulfotransfrase"/>
</dbReference>
<dbReference type="EMBL" id="NAPY01000072">
    <property type="protein sequence ID" value="MUL39304.1"/>
    <property type="molecule type" value="Genomic_DNA"/>
</dbReference>
<keyword evidence="8" id="KW-0325">Glycoprotein</keyword>
<evidence type="ECO:0000256" key="5">
    <source>
        <dbReference type="ARBA" id="ARBA00022989"/>
    </source>
</evidence>
<evidence type="ECO:0000256" key="4">
    <source>
        <dbReference type="ARBA" id="ARBA00022968"/>
    </source>
</evidence>
<evidence type="ECO:0008006" key="11">
    <source>
        <dbReference type="Google" id="ProtNLM"/>
    </source>
</evidence>
<keyword evidence="2" id="KW-0808">Transferase</keyword>
<name>A0A6N8G2Y4_9CHRO</name>
<comment type="subcellular location">
    <subcellularLocation>
        <location evidence="1">Golgi apparatus membrane</location>
        <topology evidence="1">Single-pass type II membrane protein</topology>
    </subcellularLocation>
</comment>
<keyword evidence="6" id="KW-0333">Golgi apparatus</keyword>
<evidence type="ECO:0000313" key="9">
    <source>
        <dbReference type="EMBL" id="MUL39304.1"/>
    </source>
</evidence>
<reference evidence="9 10" key="1">
    <citation type="journal article" date="2019" name="Front. Microbiol.">
        <title>Genomic Features for Desiccation Tolerance and Sugar Biosynthesis in the Extremophile Gloeocapsopsis sp. UTEX B3054.</title>
        <authorList>
            <person name="Urrejola C."/>
            <person name="Alcorta J."/>
            <person name="Salas L."/>
            <person name="Vasquez M."/>
            <person name="Polz M.F."/>
            <person name="Vicuna R."/>
            <person name="Diez B."/>
        </authorList>
    </citation>
    <scope>NUCLEOTIDE SEQUENCE [LARGE SCALE GENOMIC DNA]</scope>
    <source>
        <strain evidence="9 10">1H9</strain>
    </source>
</reference>
<dbReference type="AlphaFoldDB" id="A0A6N8G2Y4"/>
<dbReference type="SUPFAM" id="SSF52540">
    <property type="entry name" value="P-loop containing nucleoside triphosphate hydrolases"/>
    <property type="match status" value="1"/>
</dbReference>
<dbReference type="GO" id="GO:0016020">
    <property type="term" value="C:membrane"/>
    <property type="evidence" value="ECO:0007669"/>
    <property type="project" value="InterPro"/>
</dbReference>
<dbReference type="Proteomes" id="UP000441797">
    <property type="component" value="Unassembled WGS sequence"/>
</dbReference>
<dbReference type="PANTHER" id="PTHR32301:SF6">
    <property type="entry name" value="GOLVESIN-RELATED"/>
    <property type="match status" value="1"/>
</dbReference>
<evidence type="ECO:0000256" key="2">
    <source>
        <dbReference type="ARBA" id="ARBA00022679"/>
    </source>
</evidence>
<dbReference type="GO" id="GO:0009247">
    <property type="term" value="P:glycolipid biosynthetic process"/>
    <property type="evidence" value="ECO:0007669"/>
    <property type="project" value="InterPro"/>
</dbReference>
<sequence>MASLNQDSNQEKSIIFLHIPKASGSTLHNIIERQYSSKVIYSIDGLNVIDSTNKFKNLPEEQRQRIKVLKGHMSFGLHEYLPQPSTYITMLRDPVDRVISHYYYVIRNPQHRLHKQVKDNKITLQEYVSNGITTEVNNSQTRILAAVNKSKVGFDEITGKALEKAKQNLETHFSVIGITEKFDETLILLKKIFDWKTPFYVRENVTKNRQPKENIPQETLEIIQRYNQLDIQLYQYAQHQLKQQISQYSGNFERELTAFKLMNQQYGNIYPLYRSVMRKFKTFTSK</sequence>
<keyword evidence="3" id="KW-0812">Transmembrane</keyword>
<evidence type="ECO:0000256" key="8">
    <source>
        <dbReference type="ARBA" id="ARBA00023180"/>
    </source>
</evidence>
<dbReference type="Gene3D" id="3.40.50.300">
    <property type="entry name" value="P-loop containing nucleotide triphosphate hydrolases"/>
    <property type="match status" value="1"/>
</dbReference>